<name>A0A955I5M8_9BACT</name>
<gene>
    <name evidence="1" type="ORF">KC640_01080</name>
</gene>
<reference evidence="1" key="1">
    <citation type="submission" date="2020-04" db="EMBL/GenBank/DDBJ databases">
        <authorList>
            <person name="Zhang T."/>
        </authorList>
    </citation>
    <scope>NUCLEOTIDE SEQUENCE</scope>
    <source>
        <strain evidence="1">HKST-UBA12</strain>
    </source>
</reference>
<proteinExistence type="predicted"/>
<organism evidence="1 2">
    <name type="scientific">Candidatus Dojkabacteria bacterium</name>
    <dbReference type="NCBI Taxonomy" id="2099670"/>
    <lineage>
        <taxon>Bacteria</taxon>
        <taxon>Candidatus Dojkabacteria</taxon>
    </lineage>
</organism>
<evidence type="ECO:0000313" key="1">
    <source>
        <dbReference type="EMBL" id="MCA9378997.1"/>
    </source>
</evidence>
<dbReference type="Proteomes" id="UP000760819">
    <property type="component" value="Unassembled WGS sequence"/>
</dbReference>
<protein>
    <recommendedName>
        <fullName evidence="3">ArsR family transcriptional regulator</fullName>
    </recommendedName>
</protein>
<dbReference type="AlphaFoldDB" id="A0A955I5M8"/>
<reference evidence="1" key="2">
    <citation type="journal article" date="2021" name="Microbiome">
        <title>Successional dynamics and alternative stable states in a saline activated sludge microbial community over 9 years.</title>
        <authorList>
            <person name="Wang Y."/>
            <person name="Ye J."/>
            <person name="Ju F."/>
            <person name="Liu L."/>
            <person name="Boyd J.A."/>
            <person name="Deng Y."/>
            <person name="Parks D.H."/>
            <person name="Jiang X."/>
            <person name="Yin X."/>
            <person name="Woodcroft B.J."/>
            <person name="Tyson G.W."/>
            <person name="Hugenholtz P."/>
            <person name="Polz M.F."/>
            <person name="Zhang T."/>
        </authorList>
    </citation>
    <scope>NUCLEOTIDE SEQUENCE</scope>
    <source>
        <strain evidence="1">HKST-UBA12</strain>
    </source>
</reference>
<comment type="caution">
    <text evidence="1">The sequence shown here is derived from an EMBL/GenBank/DDBJ whole genome shotgun (WGS) entry which is preliminary data.</text>
</comment>
<evidence type="ECO:0008006" key="3">
    <source>
        <dbReference type="Google" id="ProtNLM"/>
    </source>
</evidence>
<evidence type="ECO:0000313" key="2">
    <source>
        <dbReference type="Proteomes" id="UP000760819"/>
    </source>
</evidence>
<accession>A0A955I5M8</accession>
<dbReference type="EMBL" id="JAGQLI010000055">
    <property type="protein sequence ID" value="MCA9378997.1"/>
    <property type="molecule type" value="Genomic_DNA"/>
</dbReference>
<sequence>MVNPRKYLDQLFISKVRIKAIRDFFMNPDKPIHLRGAVRELDEEINAVRRELERMEQIKFVTSERKGNRKYFTLNPDFVFFAELQGIVFKSFGIGAEIITNQNKLGHIDFAVLTQRYVHGREFGAHDVDLVVIGDVDLKLLDQIVGHFEDKQGRDIHYTVLSRPDFEVRRRHRDNFVMELLLQQRLMLIGDGVELVGRGN</sequence>